<evidence type="ECO:0000313" key="3">
    <source>
        <dbReference type="Proteomes" id="UP000280307"/>
    </source>
</evidence>
<keyword evidence="1" id="KW-0812">Transmembrane</keyword>
<reference evidence="2 3" key="1">
    <citation type="submission" date="2018-12" db="EMBL/GenBank/DDBJ databases">
        <title>Genome Sequence of Candidatus Viridilinea halotolerans isolated from saline sulfide-rich spring.</title>
        <authorList>
            <person name="Grouzdev D.S."/>
            <person name="Burganskaya E.I."/>
            <person name="Krutkina M.S."/>
            <person name="Sukhacheva M.V."/>
            <person name="Gorlenko V.M."/>
        </authorList>
    </citation>
    <scope>NUCLEOTIDE SEQUENCE [LARGE SCALE GENOMIC DNA]</scope>
    <source>
        <strain evidence="2">Chok-6</strain>
    </source>
</reference>
<name>A0A426TZL3_9CHLR</name>
<gene>
    <name evidence="2" type="ORF">EI684_11105</name>
</gene>
<evidence type="ECO:0000256" key="1">
    <source>
        <dbReference type="SAM" id="Phobius"/>
    </source>
</evidence>
<keyword evidence="1" id="KW-1133">Transmembrane helix</keyword>
<comment type="caution">
    <text evidence="2">The sequence shown here is derived from an EMBL/GenBank/DDBJ whole genome shotgun (WGS) entry which is preliminary data.</text>
</comment>
<dbReference type="AlphaFoldDB" id="A0A426TZL3"/>
<proteinExistence type="predicted"/>
<dbReference type="EMBL" id="RSAS01000431">
    <property type="protein sequence ID" value="RRR71743.1"/>
    <property type="molecule type" value="Genomic_DNA"/>
</dbReference>
<accession>A0A426TZL3</accession>
<sequence length="64" mass="7006">METLIIFGLGTAVLFTTAWNWLGRRTQPPQIIYVQAAADEPRGTGCMPLIVLLAIIFFALQLGS</sequence>
<protein>
    <submittedName>
        <fullName evidence="2">Uncharacterized protein</fullName>
    </submittedName>
</protein>
<feature type="transmembrane region" description="Helical" evidence="1">
    <location>
        <begin position="43"/>
        <end position="62"/>
    </location>
</feature>
<dbReference type="Proteomes" id="UP000280307">
    <property type="component" value="Unassembled WGS sequence"/>
</dbReference>
<feature type="transmembrane region" description="Helical" evidence="1">
    <location>
        <begin position="6"/>
        <end position="22"/>
    </location>
</feature>
<evidence type="ECO:0000313" key="2">
    <source>
        <dbReference type="EMBL" id="RRR71743.1"/>
    </source>
</evidence>
<organism evidence="2 3">
    <name type="scientific">Candidatus Viridilinea halotolerans</name>
    <dbReference type="NCBI Taxonomy" id="2491704"/>
    <lineage>
        <taxon>Bacteria</taxon>
        <taxon>Bacillati</taxon>
        <taxon>Chloroflexota</taxon>
        <taxon>Chloroflexia</taxon>
        <taxon>Chloroflexales</taxon>
        <taxon>Chloroflexineae</taxon>
        <taxon>Oscillochloridaceae</taxon>
        <taxon>Candidatus Viridilinea</taxon>
    </lineage>
</organism>
<keyword evidence="1" id="KW-0472">Membrane</keyword>